<dbReference type="Proteomes" id="UP001220225">
    <property type="component" value="Unassembled WGS sequence"/>
</dbReference>
<dbReference type="Pfam" id="PF01609">
    <property type="entry name" value="DDE_Tnp_1"/>
    <property type="match status" value="1"/>
</dbReference>
<dbReference type="InterPro" id="IPR051698">
    <property type="entry name" value="Transposase_11-like"/>
</dbReference>
<proteinExistence type="inferred from homology"/>
<sequence>MNPNHFLIEYLSVVKETRSDINRQYDLIDVIFLVISAIMAGAEGWQDIETYGRAKIKWLRKYRGFFCGIPRRHTIARIVRAIELDSLLDALLHWVNEQREQGGKPVIAFDGKVLRHAYRNEKKNAVQLVTAYDTERGLVLSQKAAATKNGEIRIVQQMLELLNLKGSIVTLDALHCQRQTLEKLSEKKAHVVVQVKKNQPHLWEAVQSQFQVVFDAGKEKIITEMKQEAHGRREERYVFQLKAKLPPELADKWPTIRSIIAVERHRTQNGKGTVETSYYVSSLSPKHKLLGHYIRQHWRIENSQHYILDVVFKEDDSRIVLDGAVENLALFRRIVLNMVKQCNCGAPSQRNKLKKASWCDDYRARVFFG</sequence>
<feature type="domain" description="Transposase IS4-like" evidence="2">
    <location>
        <begin position="102"/>
        <end position="338"/>
    </location>
</feature>
<dbReference type="Pfam" id="PF13808">
    <property type="entry name" value="DDE_Tnp_1_assoc"/>
    <property type="match status" value="1"/>
</dbReference>
<reference evidence="4 5" key="1">
    <citation type="submission" date="2023-02" db="EMBL/GenBank/DDBJ databases">
        <title>Entomopathogenic bacteria.</title>
        <authorList>
            <person name="Machado R.A."/>
        </authorList>
    </citation>
    <scope>NUCLEOTIDE SEQUENCE [LARGE SCALE GENOMIC DNA]</scope>
    <source>
        <strain evidence="4 5">XENO-2</strain>
    </source>
</reference>
<evidence type="ECO:0000256" key="1">
    <source>
        <dbReference type="ARBA" id="ARBA00010075"/>
    </source>
</evidence>
<evidence type="ECO:0000313" key="4">
    <source>
        <dbReference type="EMBL" id="MDC9598332.1"/>
    </source>
</evidence>
<gene>
    <name evidence="4" type="ORF">PSI14_16140</name>
</gene>
<organism evidence="4 5">
    <name type="scientific">Xenorhabdus anantnagensis</name>
    <dbReference type="NCBI Taxonomy" id="3025875"/>
    <lineage>
        <taxon>Bacteria</taxon>
        <taxon>Pseudomonadati</taxon>
        <taxon>Pseudomonadota</taxon>
        <taxon>Gammaproteobacteria</taxon>
        <taxon>Enterobacterales</taxon>
        <taxon>Morganellaceae</taxon>
        <taxon>Xenorhabdus</taxon>
    </lineage>
</organism>
<evidence type="ECO:0000259" key="2">
    <source>
        <dbReference type="Pfam" id="PF01609"/>
    </source>
</evidence>
<name>A0ABT5LV78_9GAMM</name>
<keyword evidence="5" id="KW-1185">Reference proteome</keyword>
<evidence type="ECO:0000259" key="3">
    <source>
        <dbReference type="Pfam" id="PF13808"/>
    </source>
</evidence>
<dbReference type="InterPro" id="IPR002559">
    <property type="entry name" value="Transposase_11"/>
</dbReference>
<evidence type="ECO:0000313" key="5">
    <source>
        <dbReference type="Proteomes" id="UP001220225"/>
    </source>
</evidence>
<dbReference type="RefSeq" id="WP_273576906.1">
    <property type="nucleotide sequence ID" value="NZ_JAQRFN010000027.1"/>
</dbReference>
<comment type="caution">
    <text evidence="4">The sequence shown here is derived from an EMBL/GenBank/DDBJ whole genome shotgun (WGS) entry which is preliminary data.</text>
</comment>
<dbReference type="PANTHER" id="PTHR30298">
    <property type="entry name" value="H REPEAT-ASSOCIATED PREDICTED TRANSPOSASE"/>
    <property type="match status" value="1"/>
</dbReference>
<dbReference type="InterPro" id="IPR032806">
    <property type="entry name" value="YbfD_N"/>
</dbReference>
<dbReference type="NCBIfam" id="NF033564">
    <property type="entry name" value="transpos_ISAs1"/>
    <property type="match status" value="1"/>
</dbReference>
<accession>A0ABT5LV78</accession>
<dbReference type="EMBL" id="JAQRFN010000027">
    <property type="protein sequence ID" value="MDC9598332.1"/>
    <property type="molecule type" value="Genomic_DNA"/>
</dbReference>
<dbReference type="PANTHER" id="PTHR30298:SF0">
    <property type="entry name" value="PROTEIN YBFL-RELATED"/>
    <property type="match status" value="1"/>
</dbReference>
<feature type="domain" description="H repeat-associated protein N-terminal" evidence="3">
    <location>
        <begin position="8"/>
        <end position="95"/>
    </location>
</feature>
<comment type="similarity">
    <text evidence="1">Belongs to the transposase 11 family.</text>
</comment>
<protein>
    <submittedName>
        <fullName evidence="4">ISAs1 family transposase</fullName>
    </submittedName>
</protein>
<dbReference type="InterPro" id="IPR047647">
    <property type="entry name" value="ISAs1_transpos"/>
</dbReference>